<keyword evidence="2" id="KW-1185">Reference proteome</keyword>
<accession>A0A4R1YZ69</accession>
<dbReference type="InterPro" id="IPR010152">
    <property type="entry name" value="CRISPR-assoc_prot_Cas2_sub"/>
</dbReference>
<dbReference type="EMBL" id="SLVM01000004">
    <property type="protein sequence ID" value="TCM86560.1"/>
    <property type="molecule type" value="Genomic_DNA"/>
</dbReference>
<dbReference type="Proteomes" id="UP000295277">
    <property type="component" value="Unassembled WGS sequence"/>
</dbReference>
<reference evidence="1 2" key="1">
    <citation type="submission" date="2019-03" db="EMBL/GenBank/DDBJ databases">
        <title>Genomic Encyclopedia of Type Strains, Phase IV (KMG-IV): sequencing the most valuable type-strain genomes for metagenomic binning, comparative biology and taxonomic classification.</title>
        <authorList>
            <person name="Goeker M."/>
        </authorList>
    </citation>
    <scope>NUCLEOTIDE SEQUENCE [LARGE SCALE GENOMIC DNA]</scope>
    <source>
        <strain evidence="1 2">DSM 21153</strain>
    </source>
</reference>
<comment type="caution">
    <text evidence="1">The sequence shown here is derived from an EMBL/GenBank/DDBJ whole genome shotgun (WGS) entry which is preliminary data.</text>
</comment>
<dbReference type="Gene3D" id="3.30.70.240">
    <property type="match status" value="1"/>
</dbReference>
<protein>
    <submittedName>
        <fullName evidence="1">CRISPR-associated Cas2 family protein</fullName>
    </submittedName>
</protein>
<proteinExistence type="predicted"/>
<dbReference type="RefSeq" id="WP_132693764.1">
    <property type="nucleotide sequence ID" value="NZ_SLVM01000004.1"/>
</dbReference>
<dbReference type="AlphaFoldDB" id="A0A4R1YZ69"/>
<name>A0A4R1YZ69_9RHOB</name>
<organism evidence="1 2">
    <name type="scientific">Rhodovulum steppense</name>
    <dbReference type="NCBI Taxonomy" id="540251"/>
    <lineage>
        <taxon>Bacteria</taxon>
        <taxon>Pseudomonadati</taxon>
        <taxon>Pseudomonadota</taxon>
        <taxon>Alphaproteobacteria</taxon>
        <taxon>Rhodobacterales</taxon>
        <taxon>Paracoccaceae</taxon>
        <taxon>Rhodovulum</taxon>
    </lineage>
</organism>
<dbReference type="Pfam" id="PF09707">
    <property type="entry name" value="Cas_Cas2CT1978"/>
    <property type="match status" value="1"/>
</dbReference>
<gene>
    <name evidence="1" type="ORF">EV216_104111</name>
</gene>
<evidence type="ECO:0000313" key="2">
    <source>
        <dbReference type="Proteomes" id="UP000295277"/>
    </source>
</evidence>
<dbReference type="OrthoDB" id="7570605at2"/>
<dbReference type="NCBIfam" id="TIGR01873">
    <property type="entry name" value="cas_CT1978"/>
    <property type="match status" value="1"/>
</dbReference>
<sequence length="97" mass="11062">MPLTMIVTRDVEMRYRGFLTSIMLEIAPGVYVSPDMSAGVRQRVWSVMTDWWSQLHRGSLVMVWRDSKAVGNLRIETLGEPSKLIVDADGLLLVKRK</sequence>
<evidence type="ECO:0000313" key="1">
    <source>
        <dbReference type="EMBL" id="TCM86560.1"/>
    </source>
</evidence>